<proteinExistence type="predicted"/>
<evidence type="ECO:0000259" key="1">
    <source>
        <dbReference type="Pfam" id="PF12697"/>
    </source>
</evidence>
<dbReference type="RefSeq" id="WP_091532948.1">
    <property type="nucleotide sequence ID" value="NZ_LT629772.1"/>
</dbReference>
<dbReference type="Proteomes" id="UP000199103">
    <property type="component" value="Chromosome I"/>
</dbReference>
<accession>A0A1H1Y711</accession>
<sequence>MPSVHLPAGPIDYQDSGGTGPAIVFGHGPPMDHRAWRKVIPLLDGYRCIAPTLPMGGHRRPMNAEADLSQRGMATILADFLDALELTDVTLVLNDWGGGQFMINEGRTDRIGRLALVACEAFDNFPPVQLLRVAGAVPGGMWLLVTLMGWRPFRRMRGGYGGMSVRGLPDELLVDWFRPAAADRRIRRDFAKFAAGSPRRSTLRSWAEQWQRFTRPVLVVWADHDPLMPAEHGPRLAAHYPNAELVLIRDSATLVPEDQPEQLAALLADFASGRPVTRQVRNVQDRSD</sequence>
<dbReference type="InterPro" id="IPR050266">
    <property type="entry name" value="AB_hydrolase_sf"/>
</dbReference>
<organism evidence="2 3">
    <name type="scientific">Microlunatus soli</name>
    <dbReference type="NCBI Taxonomy" id="630515"/>
    <lineage>
        <taxon>Bacteria</taxon>
        <taxon>Bacillati</taxon>
        <taxon>Actinomycetota</taxon>
        <taxon>Actinomycetes</taxon>
        <taxon>Propionibacteriales</taxon>
        <taxon>Propionibacteriaceae</taxon>
        <taxon>Microlunatus</taxon>
    </lineage>
</organism>
<dbReference type="EMBL" id="LT629772">
    <property type="protein sequence ID" value="SDT17298.1"/>
    <property type="molecule type" value="Genomic_DNA"/>
</dbReference>
<evidence type="ECO:0000313" key="2">
    <source>
        <dbReference type="EMBL" id="SDT17298.1"/>
    </source>
</evidence>
<gene>
    <name evidence="2" type="ORF">SAMN04489812_4431</name>
</gene>
<dbReference type="InterPro" id="IPR029058">
    <property type="entry name" value="AB_hydrolase_fold"/>
</dbReference>
<dbReference type="InterPro" id="IPR000073">
    <property type="entry name" value="AB_hydrolase_1"/>
</dbReference>
<protein>
    <submittedName>
        <fullName evidence="2">Pimeloyl-ACP methyl ester carboxylesterase</fullName>
    </submittedName>
</protein>
<dbReference type="GO" id="GO:0003824">
    <property type="term" value="F:catalytic activity"/>
    <property type="evidence" value="ECO:0007669"/>
    <property type="project" value="UniProtKB-ARBA"/>
</dbReference>
<dbReference type="SUPFAM" id="SSF53474">
    <property type="entry name" value="alpha/beta-Hydrolases"/>
    <property type="match status" value="1"/>
</dbReference>
<dbReference type="Gene3D" id="3.40.50.1820">
    <property type="entry name" value="alpha/beta hydrolase"/>
    <property type="match status" value="1"/>
</dbReference>
<feature type="domain" description="AB hydrolase-1" evidence="1">
    <location>
        <begin position="23"/>
        <end position="265"/>
    </location>
</feature>
<name>A0A1H1Y711_9ACTN</name>
<dbReference type="STRING" id="630515.SAMN04489812_4431"/>
<keyword evidence="3" id="KW-1185">Reference proteome</keyword>
<evidence type="ECO:0000313" key="3">
    <source>
        <dbReference type="Proteomes" id="UP000199103"/>
    </source>
</evidence>
<dbReference type="Pfam" id="PF12697">
    <property type="entry name" value="Abhydrolase_6"/>
    <property type="match status" value="1"/>
</dbReference>
<reference evidence="2 3" key="1">
    <citation type="submission" date="2016-10" db="EMBL/GenBank/DDBJ databases">
        <authorList>
            <person name="de Groot N.N."/>
        </authorList>
    </citation>
    <scope>NUCLEOTIDE SEQUENCE [LARGE SCALE GENOMIC DNA]</scope>
    <source>
        <strain evidence="2 3">DSM 21800</strain>
    </source>
</reference>
<dbReference type="OrthoDB" id="3400345at2"/>
<dbReference type="PANTHER" id="PTHR43798">
    <property type="entry name" value="MONOACYLGLYCEROL LIPASE"/>
    <property type="match status" value="1"/>
</dbReference>
<dbReference type="AlphaFoldDB" id="A0A1H1Y711"/>